<feature type="region of interest" description="Disordered" evidence="1">
    <location>
        <begin position="55"/>
        <end position="79"/>
    </location>
</feature>
<dbReference type="Proteomes" id="UP000314294">
    <property type="component" value="Unassembled WGS sequence"/>
</dbReference>
<dbReference type="AlphaFoldDB" id="A0A4Z2HM49"/>
<sequence>MADQSGGTTTTTILLGIAVQTGEVRVKNGFVERLKDTRPFVTIFVLAKMKSRRIDLAKQPSGNSYPRSPDHHETHDREP</sequence>
<reference evidence="2 3" key="1">
    <citation type="submission" date="2019-03" db="EMBL/GenBank/DDBJ databases">
        <title>First draft genome of Liparis tanakae, snailfish: a comprehensive survey of snailfish specific genes.</title>
        <authorList>
            <person name="Kim W."/>
            <person name="Song I."/>
            <person name="Jeong J.-H."/>
            <person name="Kim D."/>
            <person name="Kim S."/>
            <person name="Ryu S."/>
            <person name="Song J.Y."/>
            <person name="Lee S.K."/>
        </authorList>
    </citation>
    <scope>NUCLEOTIDE SEQUENCE [LARGE SCALE GENOMIC DNA]</scope>
    <source>
        <tissue evidence="2">Muscle</tissue>
    </source>
</reference>
<organism evidence="2 3">
    <name type="scientific">Liparis tanakae</name>
    <name type="common">Tanaka's snailfish</name>
    <dbReference type="NCBI Taxonomy" id="230148"/>
    <lineage>
        <taxon>Eukaryota</taxon>
        <taxon>Metazoa</taxon>
        <taxon>Chordata</taxon>
        <taxon>Craniata</taxon>
        <taxon>Vertebrata</taxon>
        <taxon>Euteleostomi</taxon>
        <taxon>Actinopterygii</taxon>
        <taxon>Neopterygii</taxon>
        <taxon>Teleostei</taxon>
        <taxon>Neoteleostei</taxon>
        <taxon>Acanthomorphata</taxon>
        <taxon>Eupercaria</taxon>
        <taxon>Perciformes</taxon>
        <taxon>Cottioidei</taxon>
        <taxon>Cottales</taxon>
        <taxon>Liparidae</taxon>
        <taxon>Liparis</taxon>
    </lineage>
</organism>
<evidence type="ECO:0000313" key="3">
    <source>
        <dbReference type="Proteomes" id="UP000314294"/>
    </source>
</evidence>
<accession>A0A4Z2HM49</accession>
<protein>
    <submittedName>
        <fullName evidence="2">Uncharacterized protein</fullName>
    </submittedName>
</protein>
<comment type="caution">
    <text evidence="2">The sequence shown here is derived from an EMBL/GenBank/DDBJ whole genome shotgun (WGS) entry which is preliminary data.</text>
</comment>
<proteinExistence type="predicted"/>
<feature type="compositionally biased region" description="Basic and acidic residues" evidence="1">
    <location>
        <begin position="68"/>
        <end position="79"/>
    </location>
</feature>
<evidence type="ECO:0000313" key="2">
    <source>
        <dbReference type="EMBL" id="TNN66916.1"/>
    </source>
</evidence>
<gene>
    <name evidence="2" type="ORF">EYF80_022833</name>
</gene>
<dbReference type="EMBL" id="SRLO01000212">
    <property type="protein sequence ID" value="TNN66916.1"/>
    <property type="molecule type" value="Genomic_DNA"/>
</dbReference>
<evidence type="ECO:0000256" key="1">
    <source>
        <dbReference type="SAM" id="MobiDB-lite"/>
    </source>
</evidence>
<keyword evidence="3" id="KW-1185">Reference proteome</keyword>
<name>A0A4Z2HM49_9TELE</name>